<keyword evidence="7 8" id="KW-0472">Membrane</keyword>
<feature type="transmembrane region" description="Helical" evidence="8">
    <location>
        <begin position="444"/>
        <end position="466"/>
    </location>
</feature>
<organism evidence="9 10">
    <name type="scientific">Salix dunnii</name>
    <dbReference type="NCBI Taxonomy" id="1413687"/>
    <lineage>
        <taxon>Eukaryota</taxon>
        <taxon>Viridiplantae</taxon>
        <taxon>Streptophyta</taxon>
        <taxon>Embryophyta</taxon>
        <taxon>Tracheophyta</taxon>
        <taxon>Spermatophyta</taxon>
        <taxon>Magnoliopsida</taxon>
        <taxon>eudicotyledons</taxon>
        <taxon>Gunneridae</taxon>
        <taxon>Pentapetalae</taxon>
        <taxon>rosids</taxon>
        <taxon>fabids</taxon>
        <taxon>Malpighiales</taxon>
        <taxon>Salicaceae</taxon>
        <taxon>Saliceae</taxon>
        <taxon>Salix</taxon>
    </lineage>
</organism>
<dbReference type="EMBL" id="JADGMS010000002">
    <property type="protein sequence ID" value="KAF9687185.1"/>
    <property type="molecule type" value="Genomic_DNA"/>
</dbReference>
<name>A0A835N6I7_9ROSI</name>
<evidence type="ECO:0000256" key="7">
    <source>
        <dbReference type="ARBA" id="ARBA00023136"/>
    </source>
</evidence>
<comment type="caution">
    <text evidence="9">The sequence shown here is derived from an EMBL/GenBank/DDBJ whole genome shotgun (WGS) entry which is preliminary data.</text>
</comment>
<evidence type="ECO:0000313" key="10">
    <source>
        <dbReference type="Proteomes" id="UP000657918"/>
    </source>
</evidence>
<evidence type="ECO:0000256" key="2">
    <source>
        <dbReference type="ARBA" id="ARBA00009965"/>
    </source>
</evidence>
<feature type="transmembrane region" description="Helical" evidence="8">
    <location>
        <begin position="304"/>
        <end position="323"/>
    </location>
</feature>
<keyword evidence="10" id="KW-1185">Reference proteome</keyword>
<keyword evidence="3" id="KW-0813">Transport</keyword>
<dbReference type="NCBIfam" id="NF037982">
    <property type="entry name" value="Nramp_1"/>
    <property type="match status" value="2"/>
</dbReference>
<feature type="transmembrane region" description="Helical" evidence="8">
    <location>
        <begin position="90"/>
        <end position="113"/>
    </location>
</feature>
<feature type="transmembrane region" description="Helical" evidence="8">
    <location>
        <begin position="246"/>
        <end position="267"/>
    </location>
</feature>
<sequence>MAGIQQQQQLVNETLPASWDEPGKRTAAVNVEGQLRPRPDQELKDPSQQKSGWRKFLSYVGPGFLVSLAYIDPGNLETDLQAGADHRYELLWVVLIGLIFALTIQSLAANLGVTTVIGTAFALNILFNIPVWVGVLCTGCSTLLLLALQRYGVRKLEMLIAVLVFIMAACFFGELRYVKPPAADVLEGMLIPKLSAPGSTGDAIALLGALVMPHNLFLHSALVLSRKIPYSVRGINDACRYFLIESGFALFVAFLINLAVISVSGTVCSAHDLSSENADRCGNLTLNSASFLLQNVLGKSSSKIYAIAVLASGQSSTITGTYAGQYVMQGFLELKMKNWTRNLVTRSVAITPSLIVSIIGGSTGAGRLIIIASMILSFELPFALIPLLKFSSSSTKMGPHKNSIYIIVLSWILGLGIIGINVYYLSTGFVGWIINNNLPKAANVFIGIIVFPLMAIYILAVIYLTFRKDTAVTFIEPNKNDPQQQINMENGLARSTEGPGMDIAPYREDLADIPLPRIDEMASLQQEQQLCEIAPTSRGNSNRIAALDLDDQSPPSIDDHGQQKPGWRKFLSYVGPGFLVSLAYLDPGNLETDLQAGANHGYELLWVILIGLIFALIIQSLAANLGVSTVIGTAFALNILFHIPIWTGVLMTGLSTLLLLGLQKYGIRKLELLISVLVFTMAACFFGELSYVKPPASDVLKGMFIPKLTGQGATGDAIALLGALVMPHNLFLHSALVLSRKVPNSVRGINDACRYFLIESGFALFVAFLINVSIVSVSGTVCLAKNLSPEDAERCGDLTLKGASFLLKNVLGKSSSIVYSIALLASGQSSTITGTYAGQYIMQGFLDLKMRKWLRNLLTRSVAILPSLIVSIIGGPSGASRLIIIASMILSFELPFALIPLLKFSSSNTKMGPHKNSIYIIVISWTLGFMIIGINVYYLSTGFVGWLIHNNLPKVGNVIIGIIVFPFMAIYIFSVIYLTFRKDTAVTYIDPVKNDPNLEAKMESGQGKSSQEMVFGQVPYREDLADIPLPE</sequence>
<feature type="transmembrane region" description="Helical" evidence="8">
    <location>
        <begin position="639"/>
        <end position="660"/>
    </location>
</feature>
<dbReference type="InterPro" id="IPR001046">
    <property type="entry name" value="NRAMP_fam"/>
</dbReference>
<dbReference type="PANTHER" id="PTHR11706:SF77">
    <property type="entry name" value="METAL TRANSPORTER NRAMP5"/>
    <property type="match status" value="1"/>
</dbReference>
<feature type="transmembrane region" description="Helical" evidence="8">
    <location>
        <begin position="125"/>
        <end position="146"/>
    </location>
</feature>
<feature type="transmembrane region" description="Helical" evidence="8">
    <location>
        <begin position="672"/>
        <end position="692"/>
    </location>
</feature>
<dbReference type="GO" id="GO:0005886">
    <property type="term" value="C:plasma membrane"/>
    <property type="evidence" value="ECO:0007669"/>
    <property type="project" value="TreeGrafter"/>
</dbReference>
<dbReference type="GO" id="GO:0034755">
    <property type="term" value="P:iron ion transmembrane transport"/>
    <property type="evidence" value="ECO:0007669"/>
    <property type="project" value="TreeGrafter"/>
</dbReference>
<dbReference type="PRINTS" id="PR00447">
    <property type="entry name" value="NATRESASSCMP"/>
</dbReference>
<evidence type="ECO:0000256" key="3">
    <source>
        <dbReference type="ARBA" id="ARBA00022448"/>
    </source>
</evidence>
<feature type="transmembrane region" description="Helical" evidence="8">
    <location>
        <begin position="817"/>
        <end position="837"/>
    </location>
</feature>
<dbReference type="GO" id="GO:0015086">
    <property type="term" value="F:cadmium ion transmembrane transporter activity"/>
    <property type="evidence" value="ECO:0007669"/>
    <property type="project" value="TreeGrafter"/>
</dbReference>
<keyword evidence="4 8" id="KW-0812">Transmembrane</keyword>
<dbReference type="OrthoDB" id="409173at2759"/>
<evidence type="ECO:0000313" key="9">
    <source>
        <dbReference type="EMBL" id="KAF9687185.1"/>
    </source>
</evidence>
<dbReference type="PANTHER" id="PTHR11706">
    <property type="entry name" value="SOLUTE CARRIER PROTEIN FAMILY 11 MEMBER"/>
    <property type="match status" value="1"/>
</dbReference>
<accession>A0A835N6I7</accession>
<dbReference type="Proteomes" id="UP000657918">
    <property type="component" value="Unassembled WGS sequence"/>
</dbReference>
<feature type="transmembrane region" description="Helical" evidence="8">
    <location>
        <begin position="343"/>
        <end position="362"/>
    </location>
</feature>
<feature type="transmembrane region" description="Helical" evidence="8">
    <location>
        <begin position="753"/>
        <end position="777"/>
    </location>
</feature>
<feature type="transmembrane region" description="Helical" evidence="8">
    <location>
        <begin position="916"/>
        <end position="938"/>
    </location>
</feature>
<protein>
    <submittedName>
        <fullName evidence="9">Uncharacterized protein</fullName>
    </submittedName>
</protein>
<gene>
    <name evidence="9" type="ORF">SADUNF_Sadunf02G0067400</name>
</gene>
<evidence type="ECO:0000256" key="6">
    <source>
        <dbReference type="ARBA" id="ARBA00023065"/>
    </source>
</evidence>
<feature type="transmembrane region" description="Helical" evidence="8">
    <location>
        <begin position="604"/>
        <end position="627"/>
    </location>
</feature>
<dbReference type="AlphaFoldDB" id="A0A835N6I7"/>
<feature type="transmembrane region" description="Helical" evidence="8">
    <location>
        <begin position="857"/>
        <end position="876"/>
    </location>
</feature>
<evidence type="ECO:0000256" key="4">
    <source>
        <dbReference type="ARBA" id="ARBA00022692"/>
    </source>
</evidence>
<keyword evidence="5 8" id="KW-1133">Transmembrane helix</keyword>
<feature type="transmembrane region" description="Helical" evidence="8">
    <location>
        <begin position="368"/>
        <end position="390"/>
    </location>
</feature>
<feature type="transmembrane region" description="Helical" evidence="8">
    <location>
        <begin position="712"/>
        <end position="732"/>
    </location>
</feature>
<feature type="transmembrane region" description="Helical" evidence="8">
    <location>
        <begin position="402"/>
        <end position="424"/>
    </location>
</feature>
<keyword evidence="6" id="KW-0406">Ion transport</keyword>
<feature type="transmembrane region" description="Helical" evidence="8">
    <location>
        <begin position="882"/>
        <end position="904"/>
    </location>
</feature>
<reference evidence="9 10" key="1">
    <citation type="submission" date="2020-10" db="EMBL/GenBank/DDBJ databases">
        <title>Plant Genome Project.</title>
        <authorList>
            <person name="Zhang R.-G."/>
        </authorList>
    </citation>
    <scope>NUCLEOTIDE SEQUENCE [LARGE SCALE GENOMIC DNA]</scope>
    <source>
        <strain evidence="9">FAFU-HL-1</strain>
        <tissue evidence="9">Leaf</tissue>
    </source>
</reference>
<proteinExistence type="inferred from homology"/>
<comment type="subcellular location">
    <subcellularLocation>
        <location evidence="1">Membrane</location>
        <topology evidence="1">Multi-pass membrane protein</topology>
    </subcellularLocation>
</comment>
<evidence type="ECO:0000256" key="1">
    <source>
        <dbReference type="ARBA" id="ARBA00004141"/>
    </source>
</evidence>
<comment type="similarity">
    <text evidence="2">Belongs to the NRAMP (TC 2.A.55) family.</text>
</comment>
<dbReference type="GO" id="GO:0005384">
    <property type="term" value="F:manganese ion transmembrane transporter activity"/>
    <property type="evidence" value="ECO:0007669"/>
    <property type="project" value="TreeGrafter"/>
</dbReference>
<evidence type="ECO:0000256" key="8">
    <source>
        <dbReference type="SAM" id="Phobius"/>
    </source>
</evidence>
<feature type="transmembrane region" description="Helical" evidence="8">
    <location>
        <begin position="203"/>
        <end position="225"/>
    </location>
</feature>
<feature type="transmembrane region" description="Helical" evidence="8">
    <location>
        <begin position="958"/>
        <end position="980"/>
    </location>
</feature>
<dbReference type="Pfam" id="PF01566">
    <property type="entry name" value="Nramp"/>
    <property type="match status" value="2"/>
</dbReference>
<feature type="transmembrane region" description="Helical" evidence="8">
    <location>
        <begin position="158"/>
        <end position="178"/>
    </location>
</feature>
<evidence type="ECO:0000256" key="5">
    <source>
        <dbReference type="ARBA" id="ARBA00022989"/>
    </source>
</evidence>
<dbReference type="HAMAP" id="MF_00221">
    <property type="entry name" value="NRAMP"/>
    <property type="match status" value="2"/>
</dbReference>